<organism evidence="5 6">
    <name type="scientific">Brevibacillus laterosporus</name>
    <name type="common">Bacillus laterosporus</name>
    <dbReference type="NCBI Taxonomy" id="1465"/>
    <lineage>
        <taxon>Bacteria</taxon>
        <taxon>Bacillati</taxon>
        <taxon>Bacillota</taxon>
        <taxon>Bacilli</taxon>
        <taxon>Bacillales</taxon>
        <taxon>Paenibacillaceae</taxon>
        <taxon>Brevibacillus</taxon>
    </lineage>
</organism>
<dbReference type="Pfam" id="PF24517">
    <property type="entry name" value="CBM96"/>
    <property type="match status" value="1"/>
</dbReference>
<protein>
    <submittedName>
        <fullName evidence="5">DNRLRE domain-containing protein</fullName>
    </submittedName>
</protein>
<dbReference type="OrthoDB" id="2476528at2"/>
<keyword evidence="2" id="KW-0964">Secreted</keyword>
<dbReference type="InterPro" id="IPR055372">
    <property type="entry name" value="CBM96"/>
</dbReference>
<proteinExistence type="predicted"/>
<sequence length="484" mass="55177">MNNTMKGKFSVWGFRQPTIPASISIPFLNHFPASITITPKNKMTGRFETIERPLEIHELTSIKDSTIREGIPTLSYGSDPSMLIGKTNSERFRGLVEFDLSKLPKEKELKRAKLKLYCGYLESPINLALFEILDDWREHDVTWSNQPPQGRKITEKYITHADGYIEIDVFTLVKEWYEGKTPNHGVFLFAEEQNEQSTIQLQTRESFTPPILEVGFYKLISSLALGKLPATLSIRANGEDSLAASINVNSKYKTKDLAAQLSILRKSVDTELSCSMDVVGKRNSSMSAFMSIEKKPKETVIPAQLTVRRLEDSSLLSSMAIEKKPRMGQLDTSLTVRVAKYQQLFSNLTIEKKERFKQLRANIKVAYVKNLPSTFSIEKKERNRDLTSSLTVRQRENNKLSSSIVISSRKFFSSQMFVRHARDFPCSIQVNSGFLNAEIKVRGYRDVKIPARITVRVRRISDIHARITVRNIKYDADAGYVFIL</sequence>
<dbReference type="NCBIfam" id="NF033679">
    <property type="entry name" value="DNRLRE_dom"/>
    <property type="match status" value="1"/>
</dbReference>
<gene>
    <name evidence="5" type="ORF">EEL30_22270</name>
</gene>
<keyword evidence="3" id="KW-0732">Signal</keyword>
<accession>A0A518VCP0</accession>
<evidence type="ECO:0000313" key="6">
    <source>
        <dbReference type="Proteomes" id="UP000319432"/>
    </source>
</evidence>
<feature type="domain" description="Carbohydrate-binding module family 96" evidence="4">
    <location>
        <begin position="58"/>
        <end position="213"/>
    </location>
</feature>
<evidence type="ECO:0000313" key="5">
    <source>
        <dbReference type="EMBL" id="QDX94771.1"/>
    </source>
</evidence>
<evidence type="ECO:0000259" key="4">
    <source>
        <dbReference type="Pfam" id="PF24517"/>
    </source>
</evidence>
<evidence type="ECO:0000256" key="1">
    <source>
        <dbReference type="ARBA" id="ARBA00004613"/>
    </source>
</evidence>
<evidence type="ECO:0000256" key="2">
    <source>
        <dbReference type="ARBA" id="ARBA00022525"/>
    </source>
</evidence>
<dbReference type="GO" id="GO:0005576">
    <property type="term" value="C:extracellular region"/>
    <property type="evidence" value="ECO:0007669"/>
    <property type="project" value="UniProtKB-SubCell"/>
</dbReference>
<keyword evidence="6" id="KW-1185">Reference proteome</keyword>
<dbReference type="AlphaFoldDB" id="A0A518VCP0"/>
<dbReference type="Gene3D" id="2.60.120.970">
    <property type="match status" value="1"/>
</dbReference>
<reference evidence="5 6" key="1">
    <citation type="submission" date="2018-11" db="EMBL/GenBank/DDBJ databases">
        <title>Phylogenetic determinants of toxin gene distribution in genomes of Brevibacillus laterosporus.</title>
        <authorList>
            <person name="Glare T.R."/>
            <person name="Durrant A."/>
            <person name="Berry C."/>
            <person name="Palma L."/>
            <person name="Ormskirk M."/>
            <person name="Cox M.O."/>
        </authorList>
    </citation>
    <scope>NUCLEOTIDE SEQUENCE [LARGE SCALE GENOMIC DNA]</scope>
    <source>
        <strain evidence="5 6">1821L</strain>
    </source>
</reference>
<comment type="subcellular location">
    <subcellularLocation>
        <location evidence="1">Secreted</location>
    </subcellularLocation>
</comment>
<dbReference type="EMBL" id="CP033464">
    <property type="protein sequence ID" value="QDX94771.1"/>
    <property type="molecule type" value="Genomic_DNA"/>
</dbReference>
<evidence type="ECO:0000256" key="3">
    <source>
        <dbReference type="ARBA" id="ARBA00022729"/>
    </source>
</evidence>
<name>A0A518VCP0_BRELA</name>
<dbReference type="Proteomes" id="UP000319432">
    <property type="component" value="Chromosome"/>
</dbReference>